<accession>A0A2A2TMG9</accession>
<evidence type="ECO:0000256" key="1">
    <source>
        <dbReference type="SAM" id="SignalP"/>
    </source>
</evidence>
<feature type="signal peptide" evidence="1">
    <location>
        <begin position="1"/>
        <end position="29"/>
    </location>
</feature>
<proteinExistence type="predicted"/>
<keyword evidence="3" id="KW-1185">Reference proteome</keyword>
<name>A0A2A2TMG9_9CYAN</name>
<dbReference type="EMBL" id="NTFS01000043">
    <property type="protein sequence ID" value="PAX59625.1"/>
    <property type="molecule type" value="Genomic_DNA"/>
</dbReference>
<evidence type="ECO:0000313" key="3">
    <source>
        <dbReference type="Proteomes" id="UP000218238"/>
    </source>
</evidence>
<dbReference type="InterPro" id="IPR013424">
    <property type="entry name" value="Ice-binding_C"/>
</dbReference>
<dbReference type="RefSeq" id="WP_095720840.1">
    <property type="nucleotide sequence ID" value="NZ_NTFS01000043.1"/>
</dbReference>
<evidence type="ECO:0008006" key="4">
    <source>
        <dbReference type="Google" id="ProtNLM"/>
    </source>
</evidence>
<protein>
    <recommendedName>
        <fullName evidence="4">PEP-CTERM sorting domain-containing protein</fullName>
    </recommendedName>
</protein>
<organism evidence="2 3">
    <name type="scientific">Brunnivagina elsteri CCALA 953</name>
    <dbReference type="NCBI Taxonomy" id="987040"/>
    <lineage>
        <taxon>Bacteria</taxon>
        <taxon>Bacillati</taxon>
        <taxon>Cyanobacteriota</taxon>
        <taxon>Cyanophyceae</taxon>
        <taxon>Nostocales</taxon>
        <taxon>Calotrichaceae</taxon>
        <taxon>Brunnivagina</taxon>
    </lineage>
</organism>
<dbReference type="Proteomes" id="UP000218238">
    <property type="component" value="Unassembled WGS sequence"/>
</dbReference>
<dbReference type="OrthoDB" id="480511at2"/>
<feature type="chain" id="PRO_5011996942" description="PEP-CTERM sorting domain-containing protein" evidence="1">
    <location>
        <begin position="30"/>
        <end position="361"/>
    </location>
</feature>
<dbReference type="AlphaFoldDB" id="A0A2A2TMG9"/>
<evidence type="ECO:0000313" key="2">
    <source>
        <dbReference type="EMBL" id="PAX59625.1"/>
    </source>
</evidence>
<dbReference type="NCBIfam" id="NF038130">
    <property type="entry name" value="PEP_NF038130"/>
    <property type="match status" value="1"/>
</dbReference>
<comment type="caution">
    <text evidence="2">The sequence shown here is derived from an EMBL/GenBank/DDBJ whole genome shotgun (WGS) entry which is preliminary data.</text>
</comment>
<sequence length="361" mass="38922">MVLNIKRKLLIGASLAASISAIASSPAFASGLTRTTDIQFFTNDTQHQSTDKPNIGTWTFDGTKPAEYDSSGIGGVNRQKLNDITKNNINKAISALTDNSSATNVELFTNGEIVVDHVGFTGKLGKNTIKVESVTKADWADGKLANSWLTGFRNTYGSLMSSIPTTPGSNMLKDFNNNYSAIIGHLNTNGFNTAGDPNIGDVTYDETTGKLQVDLVGHLDIAGKYVDTRQKVKQGNNMVNNSNYLKTSPDFARNSTGNQIFDAMLFNLAKTAFLTNTKFQMSEIAKITFNGETDYAFNFVATDSGAIAGDRNLTTDTTSHTGIYSWNKTVKDVPEPSALAGLMVLGGMVTIKLQKMKMTKA</sequence>
<reference evidence="2 3" key="1">
    <citation type="submission" date="2017-08" db="EMBL/GenBank/DDBJ databases">
        <title>Draft genome sequence of filamentous cyanobacterium Calothrix elsteri CCALA 953.</title>
        <authorList>
            <person name="Gagunashvili A.N."/>
            <person name="Elster J."/>
            <person name="Andresson O.S."/>
        </authorList>
    </citation>
    <scope>NUCLEOTIDE SEQUENCE [LARGE SCALE GENOMIC DNA]</scope>
    <source>
        <strain evidence="2 3">CCALA 953</strain>
    </source>
</reference>
<gene>
    <name evidence="2" type="ORF">CK510_06075</name>
</gene>
<dbReference type="NCBIfam" id="TIGR02595">
    <property type="entry name" value="PEP_CTERM"/>
    <property type="match status" value="1"/>
</dbReference>
<keyword evidence="1" id="KW-0732">Signal</keyword>